<proteinExistence type="predicted"/>
<evidence type="ECO:0000256" key="5">
    <source>
        <dbReference type="SAM" id="MobiDB-lite"/>
    </source>
</evidence>
<feature type="region of interest" description="Disordered" evidence="5">
    <location>
        <begin position="37"/>
        <end position="59"/>
    </location>
</feature>
<dbReference type="eggNOG" id="COG1309">
    <property type="taxonomic scope" value="Bacteria"/>
</dbReference>
<feature type="domain" description="HTH tetR-type" evidence="6">
    <location>
        <begin position="61"/>
        <end position="121"/>
    </location>
</feature>
<dbReference type="Gene3D" id="1.10.357.10">
    <property type="entry name" value="Tetracycline Repressor, domain 2"/>
    <property type="match status" value="1"/>
</dbReference>
<organism evidence="7 8">
    <name type="scientific">Gordonia effusa NBRC 100432</name>
    <dbReference type="NCBI Taxonomy" id="1077974"/>
    <lineage>
        <taxon>Bacteria</taxon>
        <taxon>Bacillati</taxon>
        <taxon>Actinomycetota</taxon>
        <taxon>Actinomycetes</taxon>
        <taxon>Mycobacteriales</taxon>
        <taxon>Gordoniaceae</taxon>
        <taxon>Gordonia</taxon>
    </lineage>
</organism>
<evidence type="ECO:0000256" key="1">
    <source>
        <dbReference type="ARBA" id="ARBA00023015"/>
    </source>
</evidence>
<dbReference type="RefSeq" id="WP_007317321.1">
    <property type="nucleotide sequence ID" value="NZ_BAEH01000044.1"/>
</dbReference>
<keyword evidence="1" id="KW-0805">Transcription regulation</keyword>
<feature type="compositionally biased region" description="Polar residues" evidence="5">
    <location>
        <begin position="12"/>
        <end position="22"/>
    </location>
</feature>
<gene>
    <name evidence="7" type="ORF">GOEFS_044_00200</name>
</gene>
<name>H0QYT3_9ACTN</name>
<dbReference type="PRINTS" id="PR00455">
    <property type="entry name" value="HTHTETR"/>
</dbReference>
<protein>
    <submittedName>
        <fullName evidence="7">Putative TetR family transcriptional regulator</fullName>
    </submittedName>
</protein>
<dbReference type="InterPro" id="IPR009057">
    <property type="entry name" value="Homeodomain-like_sf"/>
</dbReference>
<keyword evidence="8" id="KW-1185">Reference proteome</keyword>
<feature type="DNA-binding region" description="H-T-H motif" evidence="4">
    <location>
        <begin position="84"/>
        <end position="103"/>
    </location>
</feature>
<reference evidence="7 8" key="1">
    <citation type="submission" date="2011-12" db="EMBL/GenBank/DDBJ databases">
        <title>Whole genome shotgun sequence of Gordonia effusa NBRC 100432.</title>
        <authorList>
            <person name="Yoshida I."/>
            <person name="Takarada H."/>
            <person name="Hosoyama A."/>
            <person name="Tsuchikane K."/>
            <person name="Katsumata H."/>
            <person name="Yamazaki S."/>
            <person name="Fujita N."/>
        </authorList>
    </citation>
    <scope>NUCLEOTIDE SEQUENCE [LARGE SCALE GENOMIC DNA]</scope>
    <source>
        <strain evidence="7 8">NBRC 100432</strain>
    </source>
</reference>
<evidence type="ECO:0000256" key="3">
    <source>
        <dbReference type="ARBA" id="ARBA00023163"/>
    </source>
</evidence>
<evidence type="ECO:0000259" key="6">
    <source>
        <dbReference type="PROSITE" id="PS50977"/>
    </source>
</evidence>
<dbReference type="Gene3D" id="1.10.10.60">
    <property type="entry name" value="Homeodomain-like"/>
    <property type="match status" value="1"/>
</dbReference>
<dbReference type="InterPro" id="IPR011075">
    <property type="entry name" value="TetR_C"/>
</dbReference>
<evidence type="ECO:0000256" key="2">
    <source>
        <dbReference type="ARBA" id="ARBA00023125"/>
    </source>
</evidence>
<keyword evidence="3" id="KW-0804">Transcription</keyword>
<evidence type="ECO:0000313" key="7">
    <source>
        <dbReference type="EMBL" id="GAB17984.1"/>
    </source>
</evidence>
<dbReference type="SUPFAM" id="SSF46689">
    <property type="entry name" value="Homeodomain-like"/>
    <property type="match status" value="1"/>
</dbReference>
<dbReference type="STRING" id="1077974.GOEFS_044_00200"/>
<comment type="caution">
    <text evidence="7">The sequence shown here is derived from an EMBL/GenBank/DDBJ whole genome shotgun (WGS) entry which is preliminary data.</text>
</comment>
<dbReference type="PANTHER" id="PTHR30055">
    <property type="entry name" value="HTH-TYPE TRANSCRIPTIONAL REGULATOR RUTR"/>
    <property type="match status" value="1"/>
</dbReference>
<accession>H0QYT3</accession>
<dbReference type="InterPro" id="IPR050109">
    <property type="entry name" value="HTH-type_TetR-like_transc_reg"/>
</dbReference>
<dbReference type="PROSITE" id="PS50977">
    <property type="entry name" value="HTH_TETR_2"/>
    <property type="match status" value="1"/>
</dbReference>
<dbReference type="AlphaFoldDB" id="H0QYT3"/>
<dbReference type="InterPro" id="IPR001647">
    <property type="entry name" value="HTH_TetR"/>
</dbReference>
<keyword evidence="2 4" id="KW-0238">DNA-binding</keyword>
<evidence type="ECO:0000313" key="8">
    <source>
        <dbReference type="Proteomes" id="UP000035034"/>
    </source>
</evidence>
<sequence>MSGATGDVTGASGATGNVTGASGATGDVTGASGATGNVTGASGATGDVTGASAKSLTPRGERTRAALVAAARVVFERDGFGESRLIDITGEANCAAGSFYTYFASKEEVLRAVLADAQKDMLHPGEPHVEVDEDDPTEVIAAANRAYFEAYARNARLMVVFDQVAATDPQFRRLRRERTELFVRRNAKRIAELQARGLVDPELQPEMAASALSAMVSRMAYHYFTLDDADLWDDVEQRPGLDGLVFTATRLWVNAIGLRDWRRAGENR</sequence>
<evidence type="ECO:0000256" key="4">
    <source>
        <dbReference type="PROSITE-ProRule" id="PRU00335"/>
    </source>
</evidence>
<dbReference type="SUPFAM" id="SSF48498">
    <property type="entry name" value="Tetracyclin repressor-like, C-terminal domain"/>
    <property type="match status" value="1"/>
</dbReference>
<dbReference type="Proteomes" id="UP000035034">
    <property type="component" value="Unassembled WGS sequence"/>
</dbReference>
<dbReference type="InterPro" id="IPR036271">
    <property type="entry name" value="Tet_transcr_reg_TetR-rel_C_sf"/>
</dbReference>
<dbReference type="PANTHER" id="PTHR30055:SF234">
    <property type="entry name" value="HTH-TYPE TRANSCRIPTIONAL REGULATOR BETI"/>
    <property type="match status" value="1"/>
</dbReference>
<dbReference type="EMBL" id="BAEH01000044">
    <property type="protein sequence ID" value="GAB17984.1"/>
    <property type="molecule type" value="Genomic_DNA"/>
</dbReference>
<dbReference type="GO" id="GO:0003700">
    <property type="term" value="F:DNA-binding transcription factor activity"/>
    <property type="evidence" value="ECO:0007669"/>
    <property type="project" value="TreeGrafter"/>
</dbReference>
<dbReference type="GO" id="GO:0000976">
    <property type="term" value="F:transcription cis-regulatory region binding"/>
    <property type="evidence" value="ECO:0007669"/>
    <property type="project" value="TreeGrafter"/>
</dbReference>
<dbReference type="Pfam" id="PF00440">
    <property type="entry name" value="TetR_N"/>
    <property type="match status" value="1"/>
</dbReference>
<dbReference type="Pfam" id="PF19352">
    <property type="entry name" value="TetR_C_38"/>
    <property type="match status" value="1"/>
</dbReference>
<feature type="region of interest" description="Disordered" evidence="5">
    <location>
        <begin position="1"/>
        <end position="23"/>
    </location>
</feature>